<feature type="region of interest" description="Disordered" evidence="10">
    <location>
        <begin position="476"/>
        <end position="517"/>
    </location>
</feature>
<feature type="compositionally biased region" description="Polar residues" evidence="10">
    <location>
        <begin position="1187"/>
        <end position="1197"/>
    </location>
</feature>
<dbReference type="PANTHER" id="PTHR31845:SF39">
    <property type="entry name" value="TRANSCRIPTION FACTOR PBCR-RELATED"/>
    <property type="match status" value="1"/>
</dbReference>
<feature type="region of interest" description="Disordered" evidence="10">
    <location>
        <begin position="1177"/>
        <end position="1331"/>
    </location>
</feature>
<feature type="domain" description="Zn(2)-C6 fungal-type" evidence="11">
    <location>
        <begin position="570"/>
        <end position="603"/>
    </location>
</feature>
<dbReference type="InterPro" id="IPR051089">
    <property type="entry name" value="prtT"/>
</dbReference>
<evidence type="ECO:0000259" key="11">
    <source>
        <dbReference type="PROSITE" id="PS50048"/>
    </source>
</evidence>
<evidence type="ECO:0000256" key="7">
    <source>
        <dbReference type="ARBA" id="ARBA00023163"/>
    </source>
</evidence>
<feature type="compositionally biased region" description="Basic and acidic residues" evidence="10">
    <location>
        <begin position="552"/>
        <end position="569"/>
    </location>
</feature>
<dbReference type="InterPro" id="IPR013083">
    <property type="entry name" value="Znf_RING/FYVE/PHD"/>
</dbReference>
<comment type="subcellular location">
    <subcellularLocation>
        <location evidence="1">Nucleus</location>
    </subcellularLocation>
</comment>
<feature type="compositionally biased region" description="Polar residues" evidence="10">
    <location>
        <begin position="646"/>
        <end position="658"/>
    </location>
</feature>
<dbReference type="CDD" id="cd12148">
    <property type="entry name" value="fungal_TF_MHR"/>
    <property type="match status" value="1"/>
</dbReference>
<keyword evidence="8" id="KW-0539">Nucleus</keyword>
<keyword evidence="2" id="KW-0479">Metal-binding</keyword>
<feature type="compositionally biased region" description="Polar residues" evidence="10">
    <location>
        <begin position="1228"/>
        <end position="1254"/>
    </location>
</feature>
<organism evidence="13 14">
    <name type="scientific">Aspergillus mulundensis</name>
    <dbReference type="NCBI Taxonomy" id="1810919"/>
    <lineage>
        <taxon>Eukaryota</taxon>
        <taxon>Fungi</taxon>
        <taxon>Dikarya</taxon>
        <taxon>Ascomycota</taxon>
        <taxon>Pezizomycotina</taxon>
        <taxon>Eurotiomycetes</taxon>
        <taxon>Eurotiomycetidae</taxon>
        <taxon>Eurotiales</taxon>
        <taxon>Aspergillaceae</taxon>
        <taxon>Aspergillus</taxon>
        <taxon>Aspergillus subgen. Nidulantes</taxon>
    </lineage>
</organism>
<dbReference type="InterPro" id="IPR011011">
    <property type="entry name" value="Znf_FYVE_PHD"/>
</dbReference>
<dbReference type="Pfam" id="PF00172">
    <property type="entry name" value="Zn_clus"/>
    <property type="match status" value="1"/>
</dbReference>
<dbReference type="InterPro" id="IPR000306">
    <property type="entry name" value="Znf_FYVE"/>
</dbReference>
<feature type="region of interest" description="Disordered" evidence="10">
    <location>
        <begin position="1399"/>
        <end position="1420"/>
    </location>
</feature>
<dbReference type="GO" id="GO:0005634">
    <property type="term" value="C:nucleus"/>
    <property type="evidence" value="ECO:0007669"/>
    <property type="project" value="UniProtKB-SubCell"/>
</dbReference>
<reference evidence="13 14" key="1">
    <citation type="journal article" date="2018" name="IMA Fungus">
        <title>IMA Genome-F 9: Draft genome sequence of Annulohypoxylon stygium, Aspergillus mulundensis, Berkeleyomyces basicola (syn. Thielaviopsis basicola), Ceratocystis smalleyi, two Cercospora beticola strains, Coleophoma cylindrospora, Fusarium fracticaudum, Phialophora cf. hyalina, and Morchella septimelata.</title>
        <authorList>
            <person name="Wingfield B.D."/>
            <person name="Bills G.F."/>
            <person name="Dong Y."/>
            <person name="Huang W."/>
            <person name="Nel W.J."/>
            <person name="Swalarsk-Parry B.S."/>
            <person name="Vaghefi N."/>
            <person name="Wilken P.M."/>
            <person name="An Z."/>
            <person name="de Beer Z.W."/>
            <person name="De Vos L."/>
            <person name="Chen L."/>
            <person name="Duong T.A."/>
            <person name="Gao Y."/>
            <person name="Hammerbacher A."/>
            <person name="Kikkert J.R."/>
            <person name="Li Y."/>
            <person name="Li H."/>
            <person name="Li K."/>
            <person name="Li Q."/>
            <person name="Liu X."/>
            <person name="Ma X."/>
            <person name="Naidoo K."/>
            <person name="Pethybridge S.J."/>
            <person name="Sun J."/>
            <person name="Steenkamp E.T."/>
            <person name="van der Nest M.A."/>
            <person name="van Wyk S."/>
            <person name="Wingfield M.J."/>
            <person name="Xiong C."/>
            <person name="Yue Q."/>
            <person name="Zhang X."/>
        </authorList>
    </citation>
    <scope>NUCLEOTIDE SEQUENCE [LARGE SCALE GENOMIC DNA]</scope>
    <source>
        <strain evidence="13 14">DSM 5745</strain>
    </source>
</reference>
<evidence type="ECO:0000256" key="9">
    <source>
        <dbReference type="PROSITE-ProRule" id="PRU00091"/>
    </source>
</evidence>
<protein>
    <recommendedName>
        <fullName evidence="15">Zn(2)-C6 fungal-type domain-containing protein</fullName>
    </recommendedName>
</protein>
<evidence type="ECO:0000256" key="10">
    <source>
        <dbReference type="SAM" id="MobiDB-lite"/>
    </source>
</evidence>
<feature type="compositionally biased region" description="Polar residues" evidence="10">
    <location>
        <begin position="1286"/>
        <end position="1299"/>
    </location>
</feature>
<proteinExistence type="predicted"/>
<evidence type="ECO:0000256" key="8">
    <source>
        <dbReference type="ARBA" id="ARBA00023242"/>
    </source>
</evidence>
<feature type="region of interest" description="Disordered" evidence="10">
    <location>
        <begin position="279"/>
        <end position="303"/>
    </location>
</feature>
<evidence type="ECO:0000256" key="4">
    <source>
        <dbReference type="ARBA" id="ARBA00022833"/>
    </source>
</evidence>
<dbReference type="PROSITE" id="PS00463">
    <property type="entry name" value="ZN2_CY6_FUNGAL_1"/>
    <property type="match status" value="1"/>
</dbReference>
<feature type="domain" description="FYVE-type" evidence="12">
    <location>
        <begin position="71"/>
        <end position="173"/>
    </location>
</feature>
<dbReference type="OrthoDB" id="8062037at2759"/>
<dbReference type="InterPro" id="IPR036864">
    <property type="entry name" value="Zn2-C6_fun-type_DNA-bd_sf"/>
</dbReference>
<keyword evidence="7" id="KW-0804">Transcription</keyword>
<evidence type="ECO:0000256" key="6">
    <source>
        <dbReference type="ARBA" id="ARBA00023125"/>
    </source>
</evidence>
<sequence>MDSRSILNTAPHAQPSAPLPGSTYETAIDLSSSPSEAPLQRPREGRDSRRSSWSRGDTQYGDYNRPRWQPDTEVTECPICRTTFSFWYRKHHCRKCGRVVCASCSPHRITIPRQYIVHPPASDRPSTSAIAQRATQIANLERDDSAQPPVALNPALGGGAEVRLCNPCVPDPNPEPPAGYPPVRPPGEIGPGSEWPRHRSYHSLSTPSRQHHGSIPDIFTSRPSRRTVGSSDYPAFTGFGGSYGSSFQGRPLSYGSASSSHLPPLNASRHSFHYHRTSSLNAPAVQPEPSSSRQRGSSRSSRQVDECDLCPICDNELPAIGANGNEDAREAHIRDCILNHGRPPSGTPVSQSPLPVRMLAFTATEKDCVGQDGTEQECTICMEEYEVGQSLVRLEFPPKVQRASWTLTAQLLEAFLRHLGHPSDWTSSLSSSVCSIELCFAAATCRSAVGDRIHRAPTTQRALHPPRPDSILIADTPQAIKSPQSMEIDPRLHRGETSSESAESDSEYPEPPSQPLHQHLASTALNPYHHAQSAQLAYTGDPSPVYRAHVSPQHEYDPNDPNSDPKRPRACESCRQLKVRCEPDPNPDNPCKRCAKAGRSCIVTVPSRKRQKKTDSRVSELERKIDVLTATLHATQKEKVDALLPSKNTAQASSSSLLRSEENMGRRWLVPGQSHSDRSISVPSGPGPSGNKRHHGGEYKDRDATATQSTPSQASNPSPATDNTDNSGRKWPAPWTGWSSSKPGAKETAVDPDVINRGLVSYAVASDSFKRYVDSMSTHVPMVVFPPGTQMDEVRKNKPMLFHAIVAIAMGPFEPGAQHTVFVEFYRTVAERVFVKGQKSLDLMQGILLAVAFYRPPENYDEINFFQLAQLAVSMGMDIQMYTKSKKKPFTLIREFAKQSAIPYPDSAEVRRTWLACYFITAQVSSALRRPILVRWLPYMDECVEILENSPDALPSDKKMVHWAKLGRIIEDISSRFFSDELGSLSYSDPKSLFTIRAFEKQLNYWGREALSKYDSSLMSQAQAIVTIYLHENAMALDPFGETEPKHADITDPTAAARVTALSSTLSAIHEALDIVVAISPKELINLPTFVLAKTTYSFVSLIKLYSIVTAPDSYIGQVIDPKALYVECYMDKVIAHYTAAGSLAGGVTPGKFTTHMTMLRSMFKARKEQDILSRSAPHVAKEKTGQETNQAMVQSKPQDKTPTPLHLLSEVSTGEPNQNQPQQYQQAKSRTSGPSFPNNSPDQSANTSTNITQPGLPAPMSSQLPAQTPTPTTSTNPNPNPPTRDSASWASYSQSQGQFYPAQPPPQFDPATTTPNPQTQPPNTAATLAPGYYTDPNMPMTMGIPMDSTIPGTMGMSMGMGMGMYAPDLGVGLDDHFFNSLGLNLDFGNMGGAGESGGGNGTGNGMPAWMPQGNGSWQM</sequence>
<feature type="compositionally biased region" description="Pro residues" evidence="10">
    <location>
        <begin position="176"/>
        <end position="185"/>
    </location>
</feature>
<name>A0A3D8QIE0_9EURO</name>
<evidence type="ECO:0008006" key="15">
    <source>
        <dbReference type="Google" id="ProtNLM"/>
    </source>
</evidence>
<feature type="compositionally biased region" description="Basic and acidic residues" evidence="10">
    <location>
        <begin position="488"/>
        <end position="497"/>
    </location>
</feature>
<keyword evidence="3 9" id="KW-0863">Zinc-finger</keyword>
<dbReference type="GO" id="GO:0000981">
    <property type="term" value="F:DNA-binding transcription factor activity, RNA polymerase II-specific"/>
    <property type="evidence" value="ECO:0007669"/>
    <property type="project" value="InterPro"/>
</dbReference>
<dbReference type="STRING" id="1810919.A0A3D8QIE0"/>
<evidence type="ECO:0000313" key="14">
    <source>
        <dbReference type="Proteomes" id="UP000256690"/>
    </source>
</evidence>
<gene>
    <name evidence="13" type="ORF">DSM5745_10682</name>
</gene>
<dbReference type="GO" id="GO:0001216">
    <property type="term" value="F:DNA-binding transcription activator activity"/>
    <property type="evidence" value="ECO:0007669"/>
    <property type="project" value="UniProtKB-ARBA"/>
</dbReference>
<dbReference type="PROSITE" id="PS50048">
    <property type="entry name" value="ZN2_CY6_FUNGAL_2"/>
    <property type="match status" value="1"/>
</dbReference>
<comment type="caution">
    <text evidence="13">The sequence shown here is derived from an EMBL/GenBank/DDBJ whole genome shotgun (WGS) entry which is preliminary data.</text>
</comment>
<dbReference type="SMART" id="SM00066">
    <property type="entry name" value="GAL4"/>
    <property type="match status" value="1"/>
</dbReference>
<dbReference type="Proteomes" id="UP000256690">
    <property type="component" value="Unassembled WGS sequence"/>
</dbReference>
<dbReference type="EMBL" id="PVWQ01000017">
    <property type="protein sequence ID" value="RDW61184.1"/>
    <property type="molecule type" value="Genomic_DNA"/>
</dbReference>
<feature type="compositionally biased region" description="Polar residues" evidence="10">
    <location>
        <begin position="23"/>
        <end position="35"/>
    </location>
</feature>
<dbReference type="CDD" id="cd15737">
    <property type="entry name" value="FYVE2_Vac1p_like"/>
    <property type="match status" value="1"/>
</dbReference>
<evidence type="ECO:0000256" key="5">
    <source>
        <dbReference type="ARBA" id="ARBA00023015"/>
    </source>
</evidence>
<dbReference type="Gene3D" id="4.10.240.10">
    <property type="entry name" value="Zn(2)-C6 fungal-type DNA-binding domain"/>
    <property type="match status" value="1"/>
</dbReference>
<dbReference type="GO" id="GO:0008270">
    <property type="term" value="F:zinc ion binding"/>
    <property type="evidence" value="ECO:0007669"/>
    <property type="project" value="UniProtKB-KW"/>
</dbReference>
<feature type="compositionally biased region" description="Low complexity" evidence="10">
    <location>
        <begin position="1217"/>
        <end position="1227"/>
    </location>
</feature>
<dbReference type="GeneID" id="38121052"/>
<feature type="region of interest" description="Disordered" evidence="10">
    <location>
        <begin position="1"/>
        <end position="66"/>
    </location>
</feature>
<dbReference type="SMART" id="SM00064">
    <property type="entry name" value="FYVE"/>
    <property type="match status" value="1"/>
</dbReference>
<feature type="compositionally biased region" description="Low complexity" evidence="10">
    <location>
        <begin position="290"/>
        <end position="301"/>
    </location>
</feature>
<evidence type="ECO:0000259" key="12">
    <source>
        <dbReference type="PROSITE" id="PS50178"/>
    </source>
</evidence>
<dbReference type="InterPro" id="IPR017455">
    <property type="entry name" value="Znf_FYVE-rel"/>
</dbReference>
<feature type="compositionally biased region" description="Polar residues" evidence="10">
    <location>
        <begin position="705"/>
        <end position="726"/>
    </location>
</feature>
<dbReference type="SUPFAM" id="SSF57701">
    <property type="entry name" value="Zn2/Cys6 DNA-binding domain"/>
    <property type="match status" value="1"/>
</dbReference>
<keyword evidence="5" id="KW-0805">Transcription regulation</keyword>
<dbReference type="PROSITE" id="PS50178">
    <property type="entry name" value="ZF_FYVE"/>
    <property type="match status" value="1"/>
</dbReference>
<dbReference type="PANTHER" id="PTHR31845">
    <property type="entry name" value="FINGER DOMAIN PROTEIN, PUTATIVE-RELATED"/>
    <property type="match status" value="1"/>
</dbReference>
<keyword evidence="4" id="KW-0862">Zinc</keyword>
<feature type="region of interest" description="Disordered" evidence="10">
    <location>
        <begin position="642"/>
        <end position="749"/>
    </location>
</feature>
<keyword evidence="14" id="KW-1185">Reference proteome</keyword>
<dbReference type="FunFam" id="4.10.240.10:FF:000003">
    <property type="entry name" value="C6 transcription factor (Leu3)"/>
    <property type="match status" value="1"/>
</dbReference>
<dbReference type="InterPro" id="IPR001138">
    <property type="entry name" value="Zn2Cys6_DnaBD"/>
</dbReference>
<dbReference type="CDD" id="cd00067">
    <property type="entry name" value="GAL4"/>
    <property type="match status" value="1"/>
</dbReference>
<evidence type="ECO:0000256" key="3">
    <source>
        <dbReference type="ARBA" id="ARBA00022771"/>
    </source>
</evidence>
<dbReference type="Gene3D" id="3.30.40.10">
    <property type="entry name" value="Zinc/RING finger domain, C3HC4 (zinc finger)"/>
    <property type="match status" value="1"/>
</dbReference>
<dbReference type="RefSeq" id="XP_026598716.1">
    <property type="nucleotide sequence ID" value="XM_026752698.1"/>
</dbReference>
<feature type="compositionally biased region" description="Low complexity" evidence="10">
    <location>
        <begin position="1311"/>
        <end position="1331"/>
    </location>
</feature>
<accession>A0A3D8QIE0</accession>
<feature type="region of interest" description="Disordered" evidence="10">
    <location>
        <begin position="176"/>
        <end position="228"/>
    </location>
</feature>
<feature type="region of interest" description="Disordered" evidence="10">
    <location>
        <begin position="540"/>
        <end position="569"/>
    </location>
</feature>
<dbReference type="Pfam" id="PF01363">
    <property type="entry name" value="FYVE"/>
    <property type="match status" value="1"/>
</dbReference>
<evidence type="ECO:0000256" key="2">
    <source>
        <dbReference type="ARBA" id="ARBA00022723"/>
    </source>
</evidence>
<dbReference type="SUPFAM" id="SSF57903">
    <property type="entry name" value="FYVE/PHD zinc finger"/>
    <property type="match status" value="1"/>
</dbReference>
<evidence type="ECO:0000256" key="1">
    <source>
        <dbReference type="ARBA" id="ARBA00004123"/>
    </source>
</evidence>
<dbReference type="GO" id="GO:0000976">
    <property type="term" value="F:transcription cis-regulatory region binding"/>
    <property type="evidence" value="ECO:0007669"/>
    <property type="project" value="TreeGrafter"/>
</dbReference>
<evidence type="ECO:0000313" key="13">
    <source>
        <dbReference type="EMBL" id="RDW61184.1"/>
    </source>
</evidence>
<keyword evidence="6" id="KW-0238">DNA-binding</keyword>
<feature type="compositionally biased region" description="Basic and acidic residues" evidence="10">
    <location>
        <begin position="41"/>
        <end position="50"/>
    </location>
</feature>